<dbReference type="FunFam" id="1.10.520.10:FF:000004">
    <property type="entry name" value="Catalase-peroxidase"/>
    <property type="match status" value="1"/>
</dbReference>
<dbReference type="InterPro" id="IPR000763">
    <property type="entry name" value="Catalase_peroxidase"/>
</dbReference>
<keyword evidence="6 12" id="KW-0376">Hydrogen peroxide</keyword>
<dbReference type="PROSITE" id="PS50873">
    <property type="entry name" value="PEROXIDASE_4"/>
    <property type="match status" value="1"/>
</dbReference>
<evidence type="ECO:0000256" key="6">
    <source>
        <dbReference type="ARBA" id="ARBA00023324"/>
    </source>
</evidence>
<dbReference type="EMBL" id="FTNZ01000005">
    <property type="protein sequence ID" value="SIS36001.1"/>
    <property type="molecule type" value="Genomic_DNA"/>
</dbReference>
<dbReference type="GO" id="GO:0070301">
    <property type="term" value="P:cellular response to hydrogen peroxide"/>
    <property type="evidence" value="ECO:0007669"/>
    <property type="project" value="TreeGrafter"/>
</dbReference>
<evidence type="ECO:0000256" key="4">
    <source>
        <dbReference type="ARBA" id="ARBA00023002"/>
    </source>
</evidence>
<comment type="cofactor">
    <cofactor evidence="12">
        <name>heme b</name>
        <dbReference type="ChEBI" id="CHEBI:60344"/>
    </cofactor>
    <text evidence="12">Binds 1 heme b (iron(II)-protoporphyrin IX) group per dimer.</text>
</comment>
<dbReference type="CDD" id="cd08200">
    <property type="entry name" value="catalase_peroxidase_2"/>
    <property type="match status" value="1"/>
</dbReference>
<dbReference type="CDD" id="cd00649">
    <property type="entry name" value="catalase_peroxidase_1"/>
    <property type="match status" value="1"/>
</dbReference>
<evidence type="ECO:0000256" key="3">
    <source>
        <dbReference type="ARBA" id="ARBA00022723"/>
    </source>
</evidence>
<evidence type="ECO:0000256" key="5">
    <source>
        <dbReference type="ARBA" id="ARBA00023004"/>
    </source>
</evidence>
<dbReference type="SUPFAM" id="SSF48113">
    <property type="entry name" value="Heme-dependent peroxidases"/>
    <property type="match status" value="2"/>
</dbReference>
<dbReference type="EC" id="1.11.1.21" evidence="10 12"/>
<dbReference type="Gene3D" id="1.10.520.10">
    <property type="match status" value="2"/>
</dbReference>
<dbReference type="Proteomes" id="UP000279541">
    <property type="component" value="Chromosome"/>
</dbReference>
<dbReference type="FunFam" id="1.10.420.10:FF:000004">
    <property type="entry name" value="Catalase-peroxidase"/>
    <property type="match status" value="1"/>
</dbReference>
<dbReference type="InterPro" id="IPR002016">
    <property type="entry name" value="Haem_peroxidase"/>
</dbReference>
<dbReference type="HAMAP" id="MF_01961">
    <property type="entry name" value="Catal_peroxid"/>
    <property type="match status" value="1"/>
</dbReference>
<dbReference type="PANTHER" id="PTHR30555:SF0">
    <property type="entry name" value="CATALASE-PEROXIDASE"/>
    <property type="match status" value="1"/>
</dbReference>
<dbReference type="PANTHER" id="PTHR30555">
    <property type="entry name" value="HYDROPEROXIDASE I, BIFUNCTIONAL CATALASE-PEROXIDASE"/>
    <property type="match status" value="1"/>
</dbReference>
<reference evidence="15 18" key="2">
    <citation type="submission" date="2018-11" db="EMBL/GenBank/DDBJ databases">
        <title>Proposal to divide the Flavobacteriaceae and reorganize its genera based on Amino Acid Identity values calculated from whole genome sequences.</title>
        <authorList>
            <person name="Nicholson A.C."/>
            <person name="Gulvik C.A."/>
            <person name="Whitney A.M."/>
            <person name="Humrighouse B.W."/>
            <person name="Bell M."/>
            <person name="Holmes B."/>
            <person name="Steigerwalt A.G."/>
            <person name="Villarma A."/>
            <person name="Sheth M."/>
            <person name="Batra D."/>
            <person name="Pryor J."/>
            <person name="Bernardet J.-F."/>
            <person name="Hugo C."/>
            <person name="Kampfer P."/>
            <person name="Newman J."/>
            <person name="McQuiston J.R."/>
        </authorList>
    </citation>
    <scope>NUCLEOTIDE SEQUENCE [LARGE SCALE GENOMIC DNA]</scope>
    <source>
        <strain evidence="15 18">DSM 16927</strain>
    </source>
</reference>
<dbReference type="Proteomes" id="UP000186106">
    <property type="component" value="Unassembled WGS sequence"/>
</dbReference>
<dbReference type="PRINTS" id="PR00460">
    <property type="entry name" value="BPEROXIDASE"/>
</dbReference>
<comment type="caution">
    <text evidence="12">Lacks conserved residue(s) required for the propagation of feature annotation.</text>
</comment>
<evidence type="ECO:0000256" key="13">
    <source>
        <dbReference type="RuleBase" id="RU003451"/>
    </source>
</evidence>
<dbReference type="GO" id="GO:0046872">
    <property type="term" value="F:metal ion binding"/>
    <property type="evidence" value="ECO:0007669"/>
    <property type="project" value="UniProtKB-KW"/>
</dbReference>
<dbReference type="GO" id="GO:0004096">
    <property type="term" value="F:catalase activity"/>
    <property type="evidence" value="ECO:0007669"/>
    <property type="project" value="UniProtKB-UniRule"/>
</dbReference>
<dbReference type="InterPro" id="IPR019794">
    <property type="entry name" value="Peroxidases_AS"/>
</dbReference>
<evidence type="ECO:0000256" key="8">
    <source>
        <dbReference type="ARBA" id="ARBA00051651"/>
    </source>
</evidence>
<dbReference type="STRING" id="112234.SAMN05421768_10512"/>
<comment type="subunit">
    <text evidence="12">Homodimer or homotetramer.</text>
</comment>
<dbReference type="GO" id="GO:0042744">
    <property type="term" value="P:hydrogen peroxide catabolic process"/>
    <property type="evidence" value="ECO:0007669"/>
    <property type="project" value="UniProtKB-KW"/>
</dbReference>
<reference evidence="16 17" key="1">
    <citation type="submission" date="2017-01" db="EMBL/GenBank/DDBJ databases">
        <authorList>
            <person name="Mah S.A."/>
            <person name="Swanson W.J."/>
            <person name="Moy G.W."/>
            <person name="Vacquier V.D."/>
        </authorList>
    </citation>
    <scope>NUCLEOTIDE SEQUENCE [LARGE SCALE GENOMIC DNA]</scope>
    <source>
        <strain evidence="16 17">DSM 16927</strain>
    </source>
</reference>
<accession>A0A1N7IGC1</accession>
<dbReference type="Pfam" id="PF00141">
    <property type="entry name" value="peroxidase"/>
    <property type="match status" value="2"/>
</dbReference>
<evidence type="ECO:0000259" key="14">
    <source>
        <dbReference type="PROSITE" id="PS50873"/>
    </source>
</evidence>
<dbReference type="NCBIfam" id="TIGR00198">
    <property type="entry name" value="cat_per_HPI"/>
    <property type="match status" value="1"/>
</dbReference>
<evidence type="ECO:0000256" key="9">
    <source>
        <dbReference type="ARBA" id="ARBA00060838"/>
    </source>
</evidence>
<dbReference type="AlphaFoldDB" id="A0A1N7IGC1"/>
<keyword evidence="18" id="KW-1185">Reference proteome</keyword>
<feature type="active site" description="Proton acceptor" evidence="12">
    <location>
        <position position="103"/>
    </location>
</feature>
<keyword evidence="5 12" id="KW-0408">Iron</keyword>
<dbReference type="KEGG" id="cjt:EG359_10470"/>
<dbReference type="PROSITE" id="PS00436">
    <property type="entry name" value="PEROXIDASE_2"/>
    <property type="match status" value="1"/>
</dbReference>
<evidence type="ECO:0000256" key="7">
    <source>
        <dbReference type="ARBA" id="ARBA00049145"/>
    </source>
</evidence>
<feature type="site" description="Transition state stabilizer" evidence="12">
    <location>
        <position position="99"/>
    </location>
</feature>
<comment type="PTM">
    <text evidence="12">Formation of the three residue Trp-Tyr-Met cross-link is important for the catalase, but not the peroxidase activity of the enzyme.</text>
</comment>
<dbReference type="OrthoDB" id="9759743at2"/>
<evidence type="ECO:0000313" key="15">
    <source>
        <dbReference type="EMBL" id="AZB00021.1"/>
    </source>
</evidence>
<keyword evidence="4 12" id="KW-0560">Oxidoreductase</keyword>
<dbReference type="Gene3D" id="1.10.420.10">
    <property type="entry name" value="Peroxidase, domain 2"/>
    <property type="match status" value="2"/>
</dbReference>
<dbReference type="NCBIfam" id="NF011635">
    <property type="entry name" value="PRK15061.1"/>
    <property type="match status" value="1"/>
</dbReference>
<feature type="binding site" description="axial binding residue" evidence="12">
    <location>
        <position position="290"/>
    </location>
    <ligand>
        <name>heme b</name>
        <dbReference type="ChEBI" id="CHEBI:60344"/>
    </ligand>
    <ligandPart>
        <name>Fe</name>
        <dbReference type="ChEBI" id="CHEBI:18248"/>
    </ligandPart>
</feature>
<dbReference type="GO" id="GO:0020037">
    <property type="term" value="F:heme binding"/>
    <property type="evidence" value="ECO:0007669"/>
    <property type="project" value="InterPro"/>
</dbReference>
<dbReference type="PROSITE" id="PS00435">
    <property type="entry name" value="PEROXIDASE_1"/>
    <property type="match status" value="1"/>
</dbReference>
<comment type="catalytic activity">
    <reaction evidence="8 12 13">
        <text>H2O2 + AH2 = A + 2 H2O</text>
        <dbReference type="Rhea" id="RHEA:30275"/>
        <dbReference type="ChEBI" id="CHEBI:13193"/>
        <dbReference type="ChEBI" id="CHEBI:15377"/>
        <dbReference type="ChEBI" id="CHEBI:16240"/>
        <dbReference type="ChEBI" id="CHEBI:17499"/>
        <dbReference type="EC" id="1.11.1.21"/>
    </reaction>
</comment>
<feature type="domain" description="Plant heme peroxidase family profile" evidence="14">
    <location>
        <begin position="136"/>
        <end position="447"/>
    </location>
</feature>
<gene>
    <name evidence="12 15" type="primary">katG</name>
    <name evidence="15" type="ORF">EG359_10470</name>
    <name evidence="16" type="ORF">SAMN05421768_10512</name>
</gene>
<evidence type="ECO:0000313" key="18">
    <source>
        <dbReference type="Proteomes" id="UP000279541"/>
    </source>
</evidence>
<keyword evidence="3 12" id="KW-0479">Metal-binding</keyword>
<evidence type="ECO:0000256" key="10">
    <source>
        <dbReference type="ARBA" id="ARBA00067012"/>
    </source>
</evidence>
<dbReference type="InterPro" id="IPR019793">
    <property type="entry name" value="Peroxidases_heam-ligand_BS"/>
</dbReference>
<dbReference type="FunFam" id="1.10.520.10:FF:000002">
    <property type="entry name" value="Catalase-peroxidase"/>
    <property type="match status" value="1"/>
</dbReference>
<proteinExistence type="inferred from homology"/>
<keyword evidence="2 12" id="KW-0349">Heme</keyword>
<evidence type="ECO:0000313" key="17">
    <source>
        <dbReference type="Proteomes" id="UP000186106"/>
    </source>
</evidence>
<dbReference type="InterPro" id="IPR010255">
    <property type="entry name" value="Haem_peroxidase_sf"/>
</dbReference>
<comment type="function">
    <text evidence="12">Bifunctional enzyme with both catalase and broad-spectrum peroxidase activity.</text>
</comment>
<dbReference type="PRINTS" id="PR00458">
    <property type="entry name" value="PEROXIDASE"/>
</dbReference>
<dbReference type="FunFam" id="1.10.420.10:FF:000002">
    <property type="entry name" value="Catalase-peroxidase"/>
    <property type="match status" value="1"/>
</dbReference>
<organism evidence="16 17">
    <name type="scientific">Chryseobacterium joostei</name>
    <dbReference type="NCBI Taxonomy" id="112234"/>
    <lineage>
        <taxon>Bacteria</taxon>
        <taxon>Pseudomonadati</taxon>
        <taxon>Bacteroidota</taxon>
        <taxon>Flavobacteriia</taxon>
        <taxon>Flavobacteriales</taxon>
        <taxon>Weeksellaceae</taxon>
        <taxon>Chryseobacterium group</taxon>
        <taxon>Chryseobacterium</taxon>
    </lineage>
</organism>
<evidence type="ECO:0000256" key="11">
    <source>
        <dbReference type="ARBA" id="ARBA00074141"/>
    </source>
</evidence>
<name>A0A1N7IGC1_9FLAO</name>
<sequence>MENDLNDISKCPFHNGTMKKNNVAGGGTQNQDWWPDQLRVDLLRQHSSLSNPMDKDFDYAEAFKNLDLEAVKKDLHALMTDSQDWWPADFGHYGPLFIRMAWHSAGTYRVGDGRGGAGAGQQRFAPLNSWPDNVSLDKARRLLWPIKQKYGKNISWADLLILTGNIALESMGFKTFGFAGGREDVWEPDADVYWGSEKTWLGGDIRYAHGSEGVVEKGAVLPTDEKADGDIHSRNLENPLAAVQMGLIYVNPEGPDGNPDPIAAAKDIRDTFGRMAMDDEETVALIAGGHTFGKTHGAGPADHVGKEPEGAGIELQGLGWASSYKSGSGRDAISSGLEVTWTETPTQWSNYFFKNLFENEWELTKSPAGAHQWVAKDGAEIIPDAFDSSKKHKPTMLTTDLSLRLDPVYEKISRHFYENPDAFADAFARAWFKLTHRDMGPRARYLGPDVPQEELIWQDPIPKVNHELVNDTDVQSLTSKILASGLSISELVSTAWASASTFRGSDKRGGANGARIRLEPQRNWEVNNPAQLQKVLGTLEGIQKEFNDSQSGGKRISLADIIVLAGNAAVEAAAKNAGYEVKVPFSPGRMDASQEQTDIESMGYLEPAADGFRNYLKRKFTVSTESLLIDKAQLLTLTSPELTVLIGGMRALDTNFDGSKNGVFTNRPGVLTNDFFVNLLDMGTQWKAMSGDNEVYMGTDRSTGQPKWTATRADLVFGSNSELRAIAEVYGSADAQGKFINDFVAAWTKVMNLDRFDLA</sequence>
<evidence type="ECO:0000313" key="16">
    <source>
        <dbReference type="EMBL" id="SIS36001.1"/>
    </source>
</evidence>
<evidence type="ECO:0000256" key="12">
    <source>
        <dbReference type="HAMAP-Rule" id="MF_01961"/>
    </source>
</evidence>
<comment type="catalytic activity">
    <reaction evidence="7 12 13">
        <text>2 H2O2 = O2 + 2 H2O</text>
        <dbReference type="Rhea" id="RHEA:20309"/>
        <dbReference type="ChEBI" id="CHEBI:15377"/>
        <dbReference type="ChEBI" id="CHEBI:15379"/>
        <dbReference type="ChEBI" id="CHEBI:16240"/>
        <dbReference type="EC" id="1.11.1.21"/>
    </reaction>
</comment>
<evidence type="ECO:0000256" key="2">
    <source>
        <dbReference type="ARBA" id="ARBA00022617"/>
    </source>
</evidence>
<feature type="cross-link" description="Tryptophyl-tyrosyl-methioninium (Tyr-Met) (with Trp-102)" evidence="12">
    <location>
        <begin position="249"/>
        <end position="275"/>
    </location>
</feature>
<evidence type="ECO:0000256" key="1">
    <source>
        <dbReference type="ARBA" id="ARBA00022559"/>
    </source>
</evidence>
<protein>
    <recommendedName>
        <fullName evidence="11 12">Catalase-peroxidase</fullName>
        <shortName evidence="12">CP</shortName>
        <ecNumber evidence="10 12">1.11.1.21</ecNumber>
    </recommendedName>
    <alternativeName>
        <fullName evidence="12">Peroxidase/catalase</fullName>
    </alternativeName>
</protein>
<dbReference type="RefSeq" id="WP_076354412.1">
    <property type="nucleotide sequence ID" value="NZ_CP033926.1"/>
</dbReference>
<dbReference type="EMBL" id="CP033926">
    <property type="protein sequence ID" value="AZB00021.1"/>
    <property type="molecule type" value="Genomic_DNA"/>
</dbReference>
<comment type="similarity">
    <text evidence="9 12 13">Belongs to the peroxidase family. Peroxidase/catalase subfamily.</text>
</comment>
<dbReference type="GO" id="GO:0005829">
    <property type="term" value="C:cytosol"/>
    <property type="evidence" value="ECO:0007669"/>
    <property type="project" value="UniProtKB-ARBA"/>
</dbReference>
<keyword evidence="1 12" id="KW-0575">Peroxidase</keyword>